<evidence type="ECO:0000256" key="1">
    <source>
        <dbReference type="SAM" id="MobiDB-lite"/>
    </source>
</evidence>
<dbReference type="EMBL" id="KQ241737">
    <property type="protein sequence ID" value="KNC84835.1"/>
    <property type="molecule type" value="Genomic_DNA"/>
</dbReference>
<feature type="region of interest" description="Disordered" evidence="1">
    <location>
        <begin position="1"/>
        <end position="67"/>
    </location>
</feature>
<keyword evidence="3" id="KW-1185">Reference proteome</keyword>
<reference evidence="2 3" key="1">
    <citation type="submission" date="2011-02" db="EMBL/GenBank/DDBJ databases">
        <title>The Genome Sequence of Sphaeroforma arctica JP610.</title>
        <authorList>
            <consortium name="The Broad Institute Genome Sequencing Platform"/>
            <person name="Russ C."/>
            <person name="Cuomo C."/>
            <person name="Young S.K."/>
            <person name="Zeng Q."/>
            <person name="Gargeya S."/>
            <person name="Alvarado L."/>
            <person name="Berlin A."/>
            <person name="Chapman S.B."/>
            <person name="Chen Z."/>
            <person name="Freedman E."/>
            <person name="Gellesch M."/>
            <person name="Goldberg J."/>
            <person name="Griggs A."/>
            <person name="Gujja S."/>
            <person name="Heilman E."/>
            <person name="Heiman D."/>
            <person name="Howarth C."/>
            <person name="Mehta T."/>
            <person name="Neiman D."/>
            <person name="Pearson M."/>
            <person name="Roberts A."/>
            <person name="Saif S."/>
            <person name="Shea T."/>
            <person name="Shenoy N."/>
            <person name="Sisk P."/>
            <person name="Stolte C."/>
            <person name="Sykes S."/>
            <person name="White J."/>
            <person name="Yandava C."/>
            <person name="Burger G."/>
            <person name="Gray M.W."/>
            <person name="Holland P.W.H."/>
            <person name="King N."/>
            <person name="Lang F.B.F."/>
            <person name="Roger A.J."/>
            <person name="Ruiz-Trillo I."/>
            <person name="Haas B."/>
            <person name="Nusbaum C."/>
            <person name="Birren B."/>
        </authorList>
    </citation>
    <scope>NUCLEOTIDE SEQUENCE [LARGE SCALE GENOMIC DNA]</scope>
    <source>
        <strain evidence="2 3">JP610</strain>
    </source>
</reference>
<dbReference type="RefSeq" id="XP_014158737.1">
    <property type="nucleotide sequence ID" value="XM_014303262.1"/>
</dbReference>
<feature type="compositionally biased region" description="Polar residues" evidence="1">
    <location>
        <begin position="16"/>
        <end position="26"/>
    </location>
</feature>
<name>A0A0L0G747_9EUKA</name>
<feature type="compositionally biased region" description="Basic residues" evidence="1">
    <location>
        <begin position="35"/>
        <end position="53"/>
    </location>
</feature>
<dbReference type="Proteomes" id="UP000054560">
    <property type="component" value="Unassembled WGS sequence"/>
</dbReference>
<evidence type="ECO:0000313" key="2">
    <source>
        <dbReference type="EMBL" id="KNC84835.1"/>
    </source>
</evidence>
<sequence length="148" mass="17196">YHDEIANEGGDLQLVQEMSGNLSAHSHSSRDQRTNQKRRKSKKNKRHQSKRSRTNSPDSVKNRPPRLNARQLAIQRKNPFASQNRFDQLDARESRAGANQIAKNDADSDISVTDYLSVLKRKEAELYSAETMYVRVHGRWYRLCRCRV</sequence>
<gene>
    <name evidence="2" type="ORF">SARC_02946</name>
</gene>
<feature type="non-terminal residue" evidence="2">
    <location>
        <position position="1"/>
    </location>
</feature>
<proteinExistence type="predicted"/>
<organism evidence="2 3">
    <name type="scientific">Sphaeroforma arctica JP610</name>
    <dbReference type="NCBI Taxonomy" id="667725"/>
    <lineage>
        <taxon>Eukaryota</taxon>
        <taxon>Ichthyosporea</taxon>
        <taxon>Ichthyophonida</taxon>
        <taxon>Sphaeroforma</taxon>
    </lineage>
</organism>
<protein>
    <submittedName>
        <fullName evidence="2">Uncharacterized protein</fullName>
    </submittedName>
</protein>
<evidence type="ECO:0000313" key="3">
    <source>
        <dbReference type="Proteomes" id="UP000054560"/>
    </source>
</evidence>
<accession>A0A0L0G747</accession>
<dbReference type="AlphaFoldDB" id="A0A0L0G747"/>
<dbReference type="GeneID" id="25903450"/>